<gene>
    <name evidence="2" type="ORF">CBOVIS_LOCUS613</name>
</gene>
<sequence>MEKAVLTSFIISFVLARLLFGFIYNKNKYMFSFLTLVFIIVKGWYFKTTISHAHSGVYSKYSRIFFYNFLLLKFVFDDVLRIFYVAQVAFEVEDICDTPLFHAQIVSTFTIALVFECQKENHVVNLNAKLDRFVAYFRCRSPHPRKPIDTESQSHSIGTTQSYLFDNAAEELMFPAENELNTISEISTVVPSDFSVDMNIDSDCPSLPGEISPNPSEVFPPSLKTKRYQNRVDTIQKNLKKFYSEDCTSSQNSTGRHTCP</sequence>
<organism evidence="2 3">
    <name type="scientific">Caenorhabditis bovis</name>
    <dbReference type="NCBI Taxonomy" id="2654633"/>
    <lineage>
        <taxon>Eukaryota</taxon>
        <taxon>Metazoa</taxon>
        <taxon>Ecdysozoa</taxon>
        <taxon>Nematoda</taxon>
        <taxon>Chromadorea</taxon>
        <taxon>Rhabditida</taxon>
        <taxon>Rhabditina</taxon>
        <taxon>Rhabditomorpha</taxon>
        <taxon>Rhabditoidea</taxon>
        <taxon>Rhabditidae</taxon>
        <taxon>Peloderinae</taxon>
        <taxon>Caenorhabditis</taxon>
    </lineage>
</organism>
<name>A0A8S1EC00_9PELO</name>
<accession>A0A8S1EC00</accession>
<feature type="transmembrane region" description="Helical" evidence="1">
    <location>
        <begin position="5"/>
        <end position="23"/>
    </location>
</feature>
<feature type="transmembrane region" description="Helical" evidence="1">
    <location>
        <begin position="29"/>
        <end position="45"/>
    </location>
</feature>
<dbReference type="AlphaFoldDB" id="A0A8S1EC00"/>
<keyword evidence="3" id="KW-1185">Reference proteome</keyword>
<dbReference type="EMBL" id="CADEPM010000001">
    <property type="protein sequence ID" value="CAB3397151.1"/>
    <property type="molecule type" value="Genomic_DNA"/>
</dbReference>
<dbReference type="OrthoDB" id="5865417at2759"/>
<evidence type="ECO:0000256" key="1">
    <source>
        <dbReference type="SAM" id="Phobius"/>
    </source>
</evidence>
<protein>
    <submittedName>
        <fullName evidence="2">Uncharacterized protein</fullName>
    </submittedName>
</protein>
<evidence type="ECO:0000313" key="2">
    <source>
        <dbReference type="EMBL" id="CAB3397151.1"/>
    </source>
</evidence>
<comment type="caution">
    <text evidence="2">The sequence shown here is derived from an EMBL/GenBank/DDBJ whole genome shotgun (WGS) entry which is preliminary data.</text>
</comment>
<keyword evidence="1" id="KW-0812">Transmembrane</keyword>
<reference evidence="2 3" key="1">
    <citation type="submission" date="2020-04" db="EMBL/GenBank/DDBJ databases">
        <authorList>
            <person name="Laetsch R D."/>
            <person name="Stevens L."/>
            <person name="Kumar S."/>
            <person name="Blaxter L. M."/>
        </authorList>
    </citation>
    <scope>NUCLEOTIDE SEQUENCE [LARGE SCALE GENOMIC DNA]</scope>
</reference>
<proteinExistence type="predicted"/>
<keyword evidence="1" id="KW-0472">Membrane</keyword>
<evidence type="ECO:0000313" key="3">
    <source>
        <dbReference type="Proteomes" id="UP000494206"/>
    </source>
</evidence>
<dbReference type="Proteomes" id="UP000494206">
    <property type="component" value="Unassembled WGS sequence"/>
</dbReference>
<keyword evidence="1" id="KW-1133">Transmembrane helix</keyword>